<feature type="region of interest" description="Disordered" evidence="1">
    <location>
        <begin position="1"/>
        <end position="64"/>
    </location>
</feature>
<accession>A0A5C4L5M0</accession>
<dbReference type="RefSeq" id="WP_139040797.1">
    <property type="nucleotide sequence ID" value="NZ_VDDA01000066.1"/>
</dbReference>
<keyword evidence="3" id="KW-1185">Reference proteome</keyword>
<sequence length="64" mass="7518">MTRRDKRGPSQGRPKHHDDTPLPRPKPDEPIPPEAAEGMGLPLNDDERRKRAEALRQSRERREW</sequence>
<gene>
    <name evidence="2" type="ORF">FF100_35990</name>
</gene>
<evidence type="ECO:0000313" key="3">
    <source>
        <dbReference type="Proteomes" id="UP000305267"/>
    </source>
</evidence>
<proteinExistence type="predicted"/>
<reference evidence="2 3" key="1">
    <citation type="submission" date="2019-06" db="EMBL/GenBank/DDBJ databases">
        <title>Genome of Methylobacterium sp. 17Sr1-39.</title>
        <authorList>
            <person name="Seo T."/>
        </authorList>
    </citation>
    <scope>NUCLEOTIDE SEQUENCE [LARGE SCALE GENOMIC DNA]</scope>
    <source>
        <strain evidence="2 3">17Sr1-39</strain>
    </source>
</reference>
<dbReference type="EMBL" id="VDDA01000066">
    <property type="protein sequence ID" value="TNC05217.1"/>
    <property type="molecule type" value="Genomic_DNA"/>
</dbReference>
<comment type="caution">
    <text evidence="2">The sequence shown here is derived from an EMBL/GenBank/DDBJ whole genome shotgun (WGS) entry which is preliminary data.</text>
</comment>
<evidence type="ECO:0000313" key="2">
    <source>
        <dbReference type="EMBL" id="TNC05217.1"/>
    </source>
</evidence>
<evidence type="ECO:0000256" key="1">
    <source>
        <dbReference type="SAM" id="MobiDB-lite"/>
    </source>
</evidence>
<name>A0A5C4L5M0_9HYPH</name>
<dbReference type="AlphaFoldDB" id="A0A5C4L5M0"/>
<dbReference type="Proteomes" id="UP000305267">
    <property type="component" value="Unassembled WGS sequence"/>
</dbReference>
<organism evidence="2 3">
    <name type="scientific">Methylobacterium terricola</name>
    <dbReference type="NCBI Taxonomy" id="2583531"/>
    <lineage>
        <taxon>Bacteria</taxon>
        <taxon>Pseudomonadati</taxon>
        <taxon>Pseudomonadota</taxon>
        <taxon>Alphaproteobacteria</taxon>
        <taxon>Hyphomicrobiales</taxon>
        <taxon>Methylobacteriaceae</taxon>
        <taxon>Methylobacterium</taxon>
    </lineage>
</organism>
<feature type="compositionally biased region" description="Basic and acidic residues" evidence="1">
    <location>
        <begin position="16"/>
        <end position="29"/>
    </location>
</feature>
<protein>
    <submittedName>
        <fullName evidence="2">Uncharacterized protein</fullName>
    </submittedName>
</protein>
<feature type="compositionally biased region" description="Basic and acidic residues" evidence="1">
    <location>
        <begin position="45"/>
        <end position="64"/>
    </location>
</feature>